<accession>A0A6J4ITN1</accession>
<name>A0A6J4ITN1_9ACTN</name>
<evidence type="ECO:0000313" key="2">
    <source>
        <dbReference type="EMBL" id="CAA9261634.1"/>
    </source>
</evidence>
<keyword evidence="1" id="KW-0472">Membrane</keyword>
<dbReference type="EMBL" id="CADCSY010000128">
    <property type="protein sequence ID" value="CAA9261634.1"/>
    <property type="molecule type" value="Genomic_DNA"/>
</dbReference>
<protein>
    <submittedName>
        <fullName evidence="2">Uncharacterized protein</fullName>
    </submittedName>
</protein>
<reference evidence="2" key="1">
    <citation type="submission" date="2020-02" db="EMBL/GenBank/DDBJ databases">
        <authorList>
            <person name="Meier V. D."/>
        </authorList>
    </citation>
    <scope>NUCLEOTIDE SEQUENCE</scope>
    <source>
        <strain evidence="2">AVDCRST_MAG20</strain>
    </source>
</reference>
<organism evidence="2">
    <name type="scientific">uncultured Acidimicrobiales bacterium</name>
    <dbReference type="NCBI Taxonomy" id="310071"/>
    <lineage>
        <taxon>Bacteria</taxon>
        <taxon>Bacillati</taxon>
        <taxon>Actinomycetota</taxon>
        <taxon>Acidimicrobiia</taxon>
        <taxon>Acidimicrobiales</taxon>
        <taxon>environmental samples</taxon>
    </lineage>
</organism>
<evidence type="ECO:0000256" key="1">
    <source>
        <dbReference type="SAM" id="Phobius"/>
    </source>
</evidence>
<feature type="transmembrane region" description="Helical" evidence="1">
    <location>
        <begin position="288"/>
        <end position="308"/>
    </location>
</feature>
<keyword evidence="1" id="KW-0812">Transmembrane</keyword>
<keyword evidence="1" id="KW-1133">Transmembrane helix</keyword>
<feature type="transmembrane region" description="Helical" evidence="1">
    <location>
        <begin position="259"/>
        <end position="281"/>
    </location>
</feature>
<sequence length="581" mass="59105">MEVDAGWGGSYHPGQPFPIRVTVAADRLLRGDLRVEVTGMSTVPTVERPVEVPGGSAEEHLFVLPSGTEQPGSQVRAVLRDDDQVLASGTSSLQEADDTELVGLTPGALAGRPVPASAPLAIDAGTASFSLVDTVVLEAPGGLGSLDVLGVGAGELAGLGGAGLDAVLAWVASGGHLLVDEPPGLDVPGLPATWRPGPDGRARAGLGEVISVDGALAEGRFAGLVEPTPVQRTILGQFDNGQSLDTALARDAGLRLPKLSWLVGFLAAYVVVAVPVTLTVLRRRGRGELGWVVLPLVALVFTGAGYLAGRDLRSGAVAAHATFVSSTGEGAVATSSVGLVSNAGGSVTTSFPTGWVPAATGDPWSGPRTPVATTQTNDGIELRQRLQPGEFGIGSATGPVELGGALEVVASSTEDGRVSGLVRSSLPFDLTDVAVFQGQSSATVGSVPAGGEVTWSLEPSLAVDPRATGARAAWPEAAGLDRPPDPTSVVAMPLWDRFDASARAGYRSPGSVAVAGWTRDFAPPIDAGGRELKGRTLVVSTTSVETDGVLTDVGVRTEMVRSPLSANGSSDAPFVYKFTLP</sequence>
<gene>
    <name evidence="2" type="ORF">AVDCRST_MAG20-2688</name>
</gene>
<proteinExistence type="predicted"/>
<feature type="non-terminal residue" evidence="2">
    <location>
        <position position="581"/>
    </location>
</feature>
<dbReference type="AlphaFoldDB" id="A0A6J4ITN1"/>